<dbReference type="Proteomes" id="UP000054843">
    <property type="component" value="Unassembled WGS sequence"/>
</dbReference>
<organism evidence="2 3">
    <name type="scientific">Trichinella papuae</name>
    <dbReference type="NCBI Taxonomy" id="268474"/>
    <lineage>
        <taxon>Eukaryota</taxon>
        <taxon>Metazoa</taxon>
        <taxon>Ecdysozoa</taxon>
        <taxon>Nematoda</taxon>
        <taxon>Enoplea</taxon>
        <taxon>Dorylaimia</taxon>
        <taxon>Trichinellida</taxon>
        <taxon>Trichinellidae</taxon>
        <taxon>Trichinella</taxon>
    </lineage>
</organism>
<evidence type="ECO:0000313" key="3">
    <source>
        <dbReference type="Proteomes" id="UP000054843"/>
    </source>
</evidence>
<protein>
    <submittedName>
        <fullName evidence="2">Uncharacterized protein</fullName>
    </submittedName>
</protein>
<keyword evidence="3" id="KW-1185">Reference proteome</keyword>
<dbReference type="Gene3D" id="3.30.420.10">
    <property type="entry name" value="Ribonuclease H-like superfamily/Ribonuclease H"/>
    <property type="match status" value="1"/>
</dbReference>
<dbReference type="InterPro" id="IPR036397">
    <property type="entry name" value="RNaseH_sf"/>
</dbReference>
<dbReference type="EMBL" id="JYDO01000157">
    <property type="protein sequence ID" value="KRZ68685.1"/>
    <property type="molecule type" value="Genomic_DNA"/>
</dbReference>
<feature type="compositionally biased region" description="Polar residues" evidence="1">
    <location>
        <begin position="1"/>
        <end position="27"/>
    </location>
</feature>
<name>A0A0V1M9Z4_9BILA</name>
<dbReference type="AlphaFoldDB" id="A0A0V1M9Z4"/>
<accession>A0A0V1M9Z4</accession>
<comment type="caution">
    <text evidence="2">The sequence shown here is derived from an EMBL/GenBank/DDBJ whole genome shotgun (WGS) entry which is preliminary data.</text>
</comment>
<feature type="region of interest" description="Disordered" evidence="1">
    <location>
        <begin position="1"/>
        <end position="29"/>
    </location>
</feature>
<sequence length="158" mass="17589">MPDLSSRNSPACSTKDGSPAERQSNPGTGIFAHRLGLRRTLVGPSREKDHLAKVCVLVHLHGDQRRALGIGAANGHRLSAACTAVIHGTTRQTGSYTINFCSFKAAAAVLHLLWQALDMDRIQRELVRNRIHWKFIPERAPWMGGYWERLVRSVKESL</sequence>
<dbReference type="GO" id="GO:0003676">
    <property type="term" value="F:nucleic acid binding"/>
    <property type="evidence" value="ECO:0007669"/>
    <property type="project" value="InterPro"/>
</dbReference>
<proteinExistence type="predicted"/>
<evidence type="ECO:0000256" key="1">
    <source>
        <dbReference type="SAM" id="MobiDB-lite"/>
    </source>
</evidence>
<gene>
    <name evidence="2" type="ORF">T10_3494</name>
</gene>
<reference evidence="2 3" key="1">
    <citation type="submission" date="2015-01" db="EMBL/GenBank/DDBJ databases">
        <title>Evolution of Trichinella species and genotypes.</title>
        <authorList>
            <person name="Korhonen P.K."/>
            <person name="Edoardo P."/>
            <person name="Giuseppe L.R."/>
            <person name="Gasser R.B."/>
        </authorList>
    </citation>
    <scope>NUCLEOTIDE SEQUENCE [LARGE SCALE GENOMIC DNA]</scope>
    <source>
        <strain evidence="2">ISS1980</strain>
    </source>
</reference>
<evidence type="ECO:0000313" key="2">
    <source>
        <dbReference type="EMBL" id="KRZ68685.1"/>
    </source>
</evidence>